<dbReference type="eggNOG" id="ENOG502R6CM">
    <property type="taxonomic scope" value="Eukaryota"/>
</dbReference>
<dbReference type="EMBL" id="HE806317">
    <property type="protein sequence ID" value="CCH59666.1"/>
    <property type="molecule type" value="Genomic_DNA"/>
</dbReference>
<dbReference type="Proteomes" id="UP000002866">
    <property type="component" value="Chromosome 2"/>
</dbReference>
<dbReference type="FunCoup" id="I2GZW4">
    <property type="interactions" value="31"/>
</dbReference>
<dbReference type="InParanoid" id="I2GZW4"/>
<protein>
    <submittedName>
        <fullName evidence="3">Uncharacterized protein</fullName>
    </submittedName>
</protein>
<sequence length="501" mass="59429">MILLCQILRLRLKGTSNGLIQRSLVALNSRNYHCSSLFLQEYKDKFITGADTSKEKKVNSKLTQDKLQKITHKKYGAFTFDNSIQKSFLVPRVASTEDIPSHEVQVDGLFAGYRPLFLGESSIKRRRKASPLDKFFHSVETHTRNRESGKSTLGIQDIIDNLRKDHEEENLEIEEHSDKNTKVEPRKPVIPWDASVSGIFYKDQSFKNVPKHVMNKLKPYKVYLPVKKTSSEPQVGHELIVMNVHNSKVDDKPEMVDFYNLKTPSQSQFINEHDTNRLTWRKELIAARKKYYEEFTKLTYSHKFLRNDLKIYKNNLEKLNRFLSKEFYKARKIHLSISLAENQIPLVIYVNNSIASRSSFRRILRSRIYTNIYPILKTILNNCPSEEYAQIFEEKVKFKIKMLVYNLSRKIPSVYFRSSDVDCLVEYSPIRPFKRMFWVSLQKRRTIFKERNINREYVLKNYRNYSVTRSSIRYMRYPISLYCDDFNNAFSNWPFYDQSFY</sequence>
<dbReference type="OMA" id="PVIPWDA"/>
<name>I2GZW4_HENB6</name>
<keyword evidence="4" id="KW-1185">Reference proteome</keyword>
<evidence type="ECO:0000313" key="3">
    <source>
        <dbReference type="EMBL" id="CCH59666.1"/>
    </source>
</evidence>
<accession>I2GZW4</accession>
<comment type="subcellular location">
    <subcellularLocation>
        <location evidence="1">Mitochondrion</location>
    </subcellularLocation>
</comment>
<dbReference type="GeneID" id="14494742"/>
<evidence type="ECO:0000256" key="1">
    <source>
        <dbReference type="ARBA" id="ARBA00004173"/>
    </source>
</evidence>
<dbReference type="Pfam" id="PF08692">
    <property type="entry name" value="Pet20"/>
    <property type="match status" value="1"/>
</dbReference>
<keyword evidence="2" id="KW-0496">Mitochondrion</keyword>
<dbReference type="InterPro" id="IPR014804">
    <property type="entry name" value="Pet20-like"/>
</dbReference>
<dbReference type="RefSeq" id="XP_004179185.1">
    <property type="nucleotide sequence ID" value="XM_004179137.1"/>
</dbReference>
<proteinExistence type="predicted"/>
<evidence type="ECO:0000313" key="4">
    <source>
        <dbReference type="Proteomes" id="UP000002866"/>
    </source>
</evidence>
<reference evidence="3 4" key="1">
    <citation type="journal article" date="2011" name="Proc. Natl. Acad. Sci. U.S.A.">
        <title>Evolutionary erosion of yeast sex chromosomes by mating-type switching accidents.</title>
        <authorList>
            <person name="Gordon J.L."/>
            <person name="Armisen D."/>
            <person name="Proux-Wera E."/>
            <person name="Oheigeartaigh S.S."/>
            <person name="Byrne K.P."/>
            <person name="Wolfe K.H."/>
        </authorList>
    </citation>
    <scope>NUCLEOTIDE SEQUENCE [LARGE SCALE GENOMIC DNA]</scope>
    <source>
        <strain evidence="4">ATCC 34711 / CBS 6284 / DSM 70876 / NBRC 10599 / NRRL Y-10934 / UCD 77-7</strain>
    </source>
</reference>
<dbReference type="GO" id="GO:0005739">
    <property type="term" value="C:mitochondrion"/>
    <property type="evidence" value="ECO:0007669"/>
    <property type="project" value="UniProtKB-SubCell"/>
</dbReference>
<dbReference type="AlphaFoldDB" id="I2GZW4"/>
<gene>
    <name evidence="3" type="primary">TBLA0B08510</name>
    <name evidence="3" type="ORF">TBLA_0B08510</name>
</gene>
<organism evidence="3 4">
    <name type="scientific">Henningerozyma blattae (strain ATCC 34711 / CBS 6284 / DSM 70876 / NBRC 10599 / NRRL Y-10934 / UCD 77-7)</name>
    <name type="common">Yeast</name>
    <name type="synonym">Tetrapisispora blattae</name>
    <dbReference type="NCBI Taxonomy" id="1071380"/>
    <lineage>
        <taxon>Eukaryota</taxon>
        <taxon>Fungi</taxon>
        <taxon>Dikarya</taxon>
        <taxon>Ascomycota</taxon>
        <taxon>Saccharomycotina</taxon>
        <taxon>Saccharomycetes</taxon>
        <taxon>Saccharomycetales</taxon>
        <taxon>Saccharomycetaceae</taxon>
        <taxon>Henningerozyma</taxon>
    </lineage>
</organism>
<dbReference type="KEGG" id="tbl:TBLA_0B08510"/>
<dbReference type="HOGENOM" id="CLU_555750_0_0_1"/>
<evidence type="ECO:0000256" key="2">
    <source>
        <dbReference type="ARBA" id="ARBA00023128"/>
    </source>
</evidence>
<dbReference type="OrthoDB" id="4070119at2759"/>